<feature type="compositionally biased region" description="Basic and acidic residues" evidence="1">
    <location>
        <begin position="206"/>
        <end position="215"/>
    </location>
</feature>
<sequence>MTFPVTRGGVLFSRHLVDGAPGLASEISQSPEEGTPEMGTKRFTRRHRKATIVTMAALFEDQTPEELVIPEDLSTLSDEELSGLLAQAREAFDTAFGDGTGLTDDEYQALAGLTTGIEALQAETDTRAEAASERDANAAALAARVRGEETPAAEAEEETPAAETPAADAEAETPAAEQEEALVAAGARGETRISLSSVRSRAARQPAREEARDENAEPTIADFMVASGEGLGFAVNSGLSFTDAGEALNTRLKTHNAKSYESANRAGRHIREQHPLLQINRPIADDLQVRSNDPEHVREIFERAGDESRLEAGSLVAAGGWCAPSTVLYDLIEGGESRDGLLDLPEVGAPRGGISFTTGPDFATLFAAIQSGDIGFSFTEEQDVEGEYAPGANPGDPNVVGPKPCYKVECPPFEEYRLDVDGICITAGMLASRGYPEVLADTIRKVLIGHDHYMNSKQIAQMVAGSTAVTLPATQAGTAAPVLTAIELQVESYRYARRLSRTTTLEAVFPYWIRGAIRSDLSRRLGVENFLEVTDEQIDRWFRLRGIRPQFVYNWQPISGTAGTVTQWPTTVSFLLYSAGTWIRGVNDIITVETLYDSVLLGNNDFTALFTEEGWFVAKRGQDSRVITTSITADGVVAMAQDIAHNGTLVPAA</sequence>
<feature type="region of interest" description="Disordered" evidence="1">
    <location>
        <begin position="22"/>
        <end position="43"/>
    </location>
</feature>
<feature type="region of interest" description="Disordered" evidence="1">
    <location>
        <begin position="195"/>
        <end position="216"/>
    </location>
</feature>
<evidence type="ECO:0000313" key="3">
    <source>
        <dbReference type="Proteomes" id="UP000315280"/>
    </source>
</evidence>
<dbReference type="NCBIfam" id="NF033847">
    <property type="entry name" value="MCP_Sipho"/>
    <property type="match status" value="1"/>
</dbReference>
<evidence type="ECO:0000313" key="2">
    <source>
        <dbReference type="EMBL" id="QDP45515.1"/>
    </source>
</evidence>
<dbReference type="Proteomes" id="UP000315280">
    <property type="component" value="Segment"/>
</dbReference>
<reference evidence="2 3" key="1">
    <citation type="submission" date="2019-06" db="EMBL/GenBank/DDBJ databases">
        <authorList>
            <person name="Austin C.R."/>
            <person name="Baumgardner C.A."/>
            <person name="Baysinger H.J."/>
            <person name="David A.M."/>
            <person name="Folse N.B."/>
            <person name="Gammon C.A."/>
            <person name="Garcia V.M."/>
            <person name="Gobble C.S."/>
            <person name="Herold B.N."/>
            <person name="Huamancondor M.S."/>
            <person name="Matheson G.R."/>
            <person name="Mondragon I."/>
            <person name="Nemes S.A."/>
            <person name="Neri L.M."/>
            <person name="Renaud V.D."/>
            <person name="Rigsbee E.A."/>
            <person name="Rockette B.M."/>
            <person name="Santiago M.R."/>
            <person name="Savage M.D."/>
            <person name="Simpson J.M."/>
            <person name="Slentz J.N."/>
            <person name="Spencer B.G."/>
            <person name="White D.J."/>
            <person name="Yarboro C.B."/>
            <person name="Anderson E.L."/>
            <person name="Wallen J.R."/>
            <person name="Gainey M.D."/>
            <person name="Garlena R.A."/>
            <person name="Russell D.A."/>
            <person name="Pope W.H."/>
            <person name="Jacobs-Sera D."/>
            <person name="Hatfull G.F."/>
        </authorList>
    </citation>
    <scope>NUCLEOTIDE SEQUENCE [LARGE SCALE GENOMIC DNA]</scope>
</reference>
<name>A0A516KV11_9CAUD</name>
<evidence type="ECO:0000256" key="1">
    <source>
        <dbReference type="SAM" id="MobiDB-lite"/>
    </source>
</evidence>
<feature type="region of interest" description="Disordered" evidence="1">
    <location>
        <begin position="144"/>
        <end position="177"/>
    </location>
</feature>
<feature type="compositionally biased region" description="Low complexity" evidence="1">
    <location>
        <begin position="161"/>
        <end position="176"/>
    </location>
</feature>
<dbReference type="EMBL" id="MN062720">
    <property type="protein sequence ID" value="QDP45515.1"/>
    <property type="molecule type" value="Genomic_DNA"/>
</dbReference>
<accession>A0A516KV11</accession>
<gene>
    <name evidence="2" type="primary">31</name>
    <name evidence="2" type="ORF">SEA_FUZZBUSTER_31</name>
</gene>
<dbReference type="InterPro" id="IPR047790">
    <property type="entry name" value="MCP_Sipho"/>
</dbReference>
<protein>
    <recommendedName>
        <fullName evidence="4">Major capsid protein</fullName>
    </recommendedName>
</protein>
<proteinExistence type="predicted"/>
<keyword evidence="3" id="KW-1185">Reference proteome</keyword>
<organism evidence="2 3">
    <name type="scientific">Microbacterium phage FuzzBuster</name>
    <dbReference type="NCBI Taxonomy" id="2590935"/>
    <lineage>
        <taxon>Viruses</taxon>
        <taxon>Duplodnaviria</taxon>
        <taxon>Heunggongvirae</taxon>
        <taxon>Uroviricota</taxon>
        <taxon>Caudoviricetes</taxon>
        <taxon>Hodgkinviridae</taxon>
        <taxon>Fuzzbustervirus</taxon>
        <taxon>Fuzzbustervirus fuzzbuster</taxon>
    </lineage>
</organism>
<evidence type="ECO:0008006" key="4">
    <source>
        <dbReference type="Google" id="ProtNLM"/>
    </source>
</evidence>